<proteinExistence type="predicted"/>
<name>A0A225UY27_9STRA</name>
<evidence type="ECO:0000313" key="2">
    <source>
        <dbReference type="Proteomes" id="UP000198211"/>
    </source>
</evidence>
<organism evidence="1 2">
    <name type="scientific">Phytophthora megakarya</name>
    <dbReference type="NCBI Taxonomy" id="4795"/>
    <lineage>
        <taxon>Eukaryota</taxon>
        <taxon>Sar</taxon>
        <taxon>Stramenopiles</taxon>
        <taxon>Oomycota</taxon>
        <taxon>Peronosporomycetes</taxon>
        <taxon>Peronosporales</taxon>
        <taxon>Peronosporaceae</taxon>
        <taxon>Phytophthora</taxon>
    </lineage>
</organism>
<sequence>MKRYGVVQEKTHRNTLRCSPDPFDSLQSFLEPSYYKKYVFHTYYGNGCCQDGDGIGGAAAQLGRSRPAACRYIKNLEILLYEMMDDVICFPSPYSSDE</sequence>
<evidence type="ECO:0000313" key="1">
    <source>
        <dbReference type="EMBL" id="OWY97728.1"/>
    </source>
</evidence>
<comment type="caution">
    <text evidence="1">The sequence shown here is derived from an EMBL/GenBank/DDBJ whole genome shotgun (WGS) entry which is preliminary data.</text>
</comment>
<reference evidence="2" key="1">
    <citation type="submission" date="2017-03" db="EMBL/GenBank/DDBJ databases">
        <title>Phytopthora megakarya and P. palmivora, two closely related causual agents of cacao black pod achieved similar genome size and gene model numbers by different mechanisms.</title>
        <authorList>
            <person name="Ali S."/>
            <person name="Shao J."/>
            <person name="Larry D.J."/>
            <person name="Kronmiller B."/>
            <person name="Shen D."/>
            <person name="Strem M.D."/>
            <person name="Melnick R.L."/>
            <person name="Guiltinan M.J."/>
            <person name="Tyler B.M."/>
            <person name="Meinhardt L.W."/>
            <person name="Bailey B.A."/>
        </authorList>
    </citation>
    <scope>NUCLEOTIDE SEQUENCE [LARGE SCALE GENOMIC DNA]</scope>
    <source>
        <strain evidence="2">zdho120</strain>
    </source>
</reference>
<dbReference type="Proteomes" id="UP000198211">
    <property type="component" value="Unassembled WGS sequence"/>
</dbReference>
<keyword evidence="2" id="KW-1185">Reference proteome</keyword>
<dbReference type="AlphaFoldDB" id="A0A225UY27"/>
<dbReference type="OrthoDB" id="128772at2759"/>
<dbReference type="EMBL" id="NBNE01010129">
    <property type="protein sequence ID" value="OWY97728.1"/>
    <property type="molecule type" value="Genomic_DNA"/>
</dbReference>
<protein>
    <submittedName>
        <fullName evidence="1">Uncharacterized protein</fullName>
    </submittedName>
</protein>
<gene>
    <name evidence="1" type="ORF">PHMEG_00031674</name>
</gene>
<accession>A0A225UY27</accession>